<keyword evidence="2" id="KW-1185">Reference proteome</keyword>
<evidence type="ECO:0000313" key="1">
    <source>
        <dbReference type="EMBL" id="MCC3145858.1"/>
    </source>
</evidence>
<organism evidence="1 2">
    <name type="scientific">Halanaerobium polyolivorans</name>
    <dbReference type="NCBI Taxonomy" id="2886943"/>
    <lineage>
        <taxon>Bacteria</taxon>
        <taxon>Bacillati</taxon>
        <taxon>Bacillota</taxon>
        <taxon>Clostridia</taxon>
        <taxon>Halanaerobiales</taxon>
        <taxon>Halanaerobiaceae</taxon>
        <taxon>Halanaerobium</taxon>
    </lineage>
</organism>
<dbReference type="GO" id="GO:0046685">
    <property type="term" value="P:response to arsenic-containing substance"/>
    <property type="evidence" value="ECO:0007669"/>
    <property type="project" value="InterPro"/>
</dbReference>
<dbReference type="AlphaFoldDB" id="A0AAW4X254"/>
<dbReference type="InterPro" id="IPR010712">
    <property type="entry name" value="Arsenical-R_ArsD"/>
</dbReference>
<reference evidence="1 2" key="1">
    <citation type="submission" date="2021-10" db="EMBL/GenBank/DDBJ databases">
        <authorList>
            <person name="Grouzdev D.S."/>
            <person name="Pantiukh K.S."/>
            <person name="Krutkina M.S."/>
        </authorList>
    </citation>
    <scope>NUCLEOTIDE SEQUENCE [LARGE SCALE GENOMIC DNA]</scope>
    <source>
        <strain evidence="1 2">Z-7514</strain>
    </source>
</reference>
<sequence length="103" mass="11417">MEKIKISVYEPPMCCSSGVCGPDVDDQLVEFSQTVKKLKEEGYTVERNSMNHNPFAFQNNQAVLSQVNDSGTENLPIIEINGEILTIGEYASYEEIKAAADKI</sequence>
<name>A0AAW4X254_9FIRM</name>
<dbReference type="GO" id="GO:0045892">
    <property type="term" value="P:negative regulation of DNA-templated transcription"/>
    <property type="evidence" value="ECO:0007669"/>
    <property type="project" value="InterPro"/>
</dbReference>
<gene>
    <name evidence="1" type="primary">arsD</name>
    <name evidence="1" type="ORF">LJ207_11025</name>
</gene>
<accession>A0AAW4X254</accession>
<comment type="caution">
    <text evidence="1">The sequence shown here is derived from an EMBL/GenBank/DDBJ whole genome shotgun (WGS) entry which is preliminary data.</text>
</comment>
<dbReference type="GO" id="GO:0003677">
    <property type="term" value="F:DNA binding"/>
    <property type="evidence" value="ECO:0007669"/>
    <property type="project" value="InterPro"/>
</dbReference>
<dbReference type="Gene3D" id="3.40.30.10">
    <property type="entry name" value="Glutaredoxin"/>
    <property type="match status" value="1"/>
</dbReference>
<dbReference type="RefSeq" id="WP_229346556.1">
    <property type="nucleotide sequence ID" value="NZ_JAJFAT010000019.1"/>
</dbReference>
<dbReference type="EMBL" id="JAJFAT010000019">
    <property type="protein sequence ID" value="MCC3145858.1"/>
    <property type="molecule type" value="Genomic_DNA"/>
</dbReference>
<dbReference type="NCBIfam" id="NF033727">
    <property type="entry name" value="chaperon_ArsD"/>
    <property type="match status" value="1"/>
</dbReference>
<dbReference type="Proteomes" id="UP001199296">
    <property type="component" value="Unassembled WGS sequence"/>
</dbReference>
<proteinExistence type="predicted"/>
<protein>
    <submittedName>
        <fullName evidence="1">Arsenite efflux transporter metallochaperone ArsD</fullName>
    </submittedName>
</protein>
<evidence type="ECO:0000313" key="2">
    <source>
        <dbReference type="Proteomes" id="UP001199296"/>
    </source>
</evidence>
<dbReference type="Pfam" id="PF06953">
    <property type="entry name" value="ArsD"/>
    <property type="match status" value="1"/>
</dbReference>